<organism evidence="7 8">
    <name type="scientific">Saponaria officinalis</name>
    <name type="common">Common soapwort</name>
    <name type="synonym">Lychnis saponaria</name>
    <dbReference type="NCBI Taxonomy" id="3572"/>
    <lineage>
        <taxon>Eukaryota</taxon>
        <taxon>Viridiplantae</taxon>
        <taxon>Streptophyta</taxon>
        <taxon>Embryophyta</taxon>
        <taxon>Tracheophyta</taxon>
        <taxon>Spermatophyta</taxon>
        <taxon>Magnoliopsida</taxon>
        <taxon>eudicotyledons</taxon>
        <taxon>Gunneridae</taxon>
        <taxon>Pentapetalae</taxon>
        <taxon>Caryophyllales</taxon>
        <taxon>Caryophyllaceae</taxon>
        <taxon>Caryophylleae</taxon>
        <taxon>Saponaria</taxon>
    </lineage>
</organism>
<keyword evidence="1" id="KW-0805">Transcription regulation</keyword>
<evidence type="ECO:0000256" key="2">
    <source>
        <dbReference type="ARBA" id="ARBA00023125"/>
    </source>
</evidence>
<dbReference type="GO" id="GO:0003677">
    <property type="term" value="F:DNA binding"/>
    <property type="evidence" value="ECO:0007669"/>
    <property type="project" value="UniProtKB-KW"/>
</dbReference>
<dbReference type="PANTHER" id="PTHR45654:SF5">
    <property type="entry name" value="HOMEOBOX-LEUCINE ZIPPER PROTEIN ANTHOCYANINLESS 2-RELATED"/>
    <property type="match status" value="1"/>
</dbReference>
<keyword evidence="4" id="KW-0804">Transcription</keyword>
<dbReference type="Proteomes" id="UP001443914">
    <property type="component" value="Unassembled WGS sequence"/>
</dbReference>
<comment type="caution">
    <text evidence="7">The sequence shown here is derived from an EMBL/GenBank/DDBJ whole genome shotgun (WGS) entry which is preliminary data.</text>
</comment>
<dbReference type="EMBL" id="JBDFQZ010000005">
    <property type="protein sequence ID" value="KAK9724576.1"/>
    <property type="molecule type" value="Genomic_DNA"/>
</dbReference>
<dbReference type="PROSITE" id="PS50848">
    <property type="entry name" value="START"/>
    <property type="match status" value="1"/>
</dbReference>
<evidence type="ECO:0000313" key="8">
    <source>
        <dbReference type="Proteomes" id="UP001443914"/>
    </source>
</evidence>
<evidence type="ECO:0000256" key="1">
    <source>
        <dbReference type="ARBA" id="ARBA00023015"/>
    </source>
</evidence>
<feature type="domain" description="START" evidence="6">
    <location>
        <begin position="133"/>
        <end position="369"/>
    </location>
</feature>
<dbReference type="GO" id="GO:0008289">
    <property type="term" value="F:lipid binding"/>
    <property type="evidence" value="ECO:0007669"/>
    <property type="project" value="InterPro"/>
</dbReference>
<evidence type="ECO:0000256" key="4">
    <source>
        <dbReference type="ARBA" id="ARBA00023163"/>
    </source>
</evidence>
<name>A0AAW1KRB4_SAPOF</name>
<protein>
    <recommendedName>
        <fullName evidence="6">START domain-containing protein</fullName>
    </recommendedName>
</protein>
<dbReference type="Pfam" id="PF25797">
    <property type="entry name" value="PDF2_C"/>
    <property type="match status" value="1"/>
</dbReference>
<keyword evidence="2" id="KW-0238">DNA-binding</keyword>
<evidence type="ECO:0000256" key="5">
    <source>
        <dbReference type="ARBA" id="ARBA00023242"/>
    </source>
</evidence>
<dbReference type="Pfam" id="PF01852">
    <property type="entry name" value="START"/>
    <property type="match status" value="1"/>
</dbReference>
<proteinExistence type="predicted"/>
<dbReference type="SUPFAM" id="SSF55961">
    <property type="entry name" value="Bet v1-like"/>
    <property type="match status" value="2"/>
</dbReference>
<evidence type="ECO:0000313" key="7">
    <source>
        <dbReference type="EMBL" id="KAK9724576.1"/>
    </source>
</evidence>
<keyword evidence="5" id="KW-0539">Nucleus</keyword>
<sequence>MKSQIERHESVALKQEYDKLRLENIAMKDLMRKPICQNCGGPAILGDSSPDDKQLRIENARLKDELIRVTTLAEKVLGRPVSNLISQITSSTPRNSNLDRSVWRHGSNGPTGLFTFENGSSSTSPMNGFILTSEYEKTIFMQAGIAAMDELLALAQAESPLWFQSLDEGRELLNYEEYSKRFSPFSAVRPSSIVNDATRVASSVFISSSELVDIMMFPRKWKDMFPCLVSKAATIEILFNSNNGTRDGELQLMNAEIVFPSPFIPVRHEKFLRFSKQHSEGMWTVVDVSLDTIRESSYSGSFVKWKRLPSGCIIQDVANGYSVVTWIEHGEYDENYVHPLYQPLLRSGLAFGAQRWLGTLQRECECAAILISSRVRLEDTEVGAFTPEGKKSMARLMKRVSNSLCTALSASTSRRWEKLQVGGLSVDVSIISRVSISEPGEPSGLVLSASTSVWMPVPRQHLFDFLRDEKHRGKWDILSNGGPMEVISCLSKSHDGTNLVSLLCPPAAAPRDSNMLILQDSWSDQTGSFIVYAPVDSSSLEPILKGADSNYLALLPSGFAIADGSILPDGALDFGGASVLTMGFQILVNSLPTTKLNVESIETVNNLMSCTIQKIRASFGLE</sequence>
<dbReference type="InterPro" id="IPR042160">
    <property type="entry name" value="HD-Zip_IV"/>
</dbReference>
<keyword evidence="8" id="KW-1185">Reference proteome</keyword>
<reference evidence="7" key="1">
    <citation type="submission" date="2024-03" db="EMBL/GenBank/DDBJ databases">
        <title>WGS assembly of Saponaria officinalis var. Norfolk2.</title>
        <authorList>
            <person name="Jenkins J."/>
            <person name="Shu S."/>
            <person name="Grimwood J."/>
            <person name="Barry K."/>
            <person name="Goodstein D."/>
            <person name="Schmutz J."/>
            <person name="Leebens-Mack J."/>
            <person name="Osbourn A."/>
        </authorList>
    </citation>
    <scope>NUCLEOTIDE SEQUENCE [LARGE SCALE GENOMIC DNA]</scope>
    <source>
        <strain evidence="7">JIC</strain>
    </source>
</reference>
<evidence type="ECO:0000256" key="3">
    <source>
        <dbReference type="ARBA" id="ARBA00023155"/>
    </source>
</evidence>
<keyword evidence="3" id="KW-0371">Homeobox</keyword>
<accession>A0AAW1KRB4</accession>
<dbReference type="InterPro" id="IPR057993">
    <property type="entry name" value="HD-Zip_IV_C"/>
</dbReference>
<dbReference type="CDD" id="cd08875">
    <property type="entry name" value="START_ArGLABRA2_like"/>
    <property type="match status" value="1"/>
</dbReference>
<evidence type="ECO:0000259" key="6">
    <source>
        <dbReference type="PROSITE" id="PS50848"/>
    </source>
</evidence>
<dbReference type="PANTHER" id="PTHR45654">
    <property type="entry name" value="HOMEOBOX-LEUCINE ZIPPER PROTEIN MERISTEM L1"/>
    <property type="match status" value="1"/>
</dbReference>
<dbReference type="InterPro" id="IPR002913">
    <property type="entry name" value="START_lipid-bd_dom"/>
</dbReference>
<gene>
    <name evidence="7" type="ORF">RND81_05G083700</name>
</gene>
<dbReference type="AlphaFoldDB" id="A0AAW1KRB4"/>
<dbReference type="SMART" id="SM00234">
    <property type="entry name" value="START"/>
    <property type="match status" value="1"/>
</dbReference>